<evidence type="ECO:0000256" key="7">
    <source>
        <dbReference type="RuleBase" id="RU361185"/>
    </source>
</evidence>
<evidence type="ECO:0000256" key="1">
    <source>
        <dbReference type="ARBA" id="ARBA00004881"/>
    </source>
</evidence>
<dbReference type="GO" id="GO:0005975">
    <property type="term" value="P:carbohydrate metabolic process"/>
    <property type="evidence" value="ECO:0007669"/>
    <property type="project" value="InterPro"/>
</dbReference>
<dbReference type="CDD" id="cd06603">
    <property type="entry name" value="GH31_GANC_GANAB_alpha"/>
    <property type="match status" value="1"/>
</dbReference>
<dbReference type="Gene3D" id="2.60.40.1180">
    <property type="entry name" value="Golgi alpha-mannosidase II"/>
    <property type="match status" value="2"/>
</dbReference>
<dbReference type="InterPro" id="IPR013780">
    <property type="entry name" value="Glyco_hydro_b"/>
</dbReference>
<keyword evidence="5" id="KW-0325">Glycoprotein</keyword>
<dbReference type="OMA" id="ECHINEV"/>
<keyword evidence="3" id="KW-0732">Signal</keyword>
<dbReference type="Proteomes" id="UP000654075">
    <property type="component" value="Unassembled WGS sequence"/>
</dbReference>
<dbReference type="EMBL" id="CAJNNV010027770">
    <property type="protein sequence ID" value="CAE8621566.1"/>
    <property type="molecule type" value="Genomic_DNA"/>
</dbReference>
<evidence type="ECO:0000256" key="2">
    <source>
        <dbReference type="ARBA" id="ARBA00007806"/>
    </source>
</evidence>
<comment type="similarity">
    <text evidence="2 7">Belongs to the glycosyl hydrolase 31 family.</text>
</comment>
<dbReference type="SUPFAM" id="SSF51011">
    <property type="entry name" value="Glycosyl hydrolase domain"/>
    <property type="match status" value="1"/>
</dbReference>
<organism evidence="10 11">
    <name type="scientific">Polarella glacialis</name>
    <name type="common">Dinoflagellate</name>
    <dbReference type="NCBI Taxonomy" id="89957"/>
    <lineage>
        <taxon>Eukaryota</taxon>
        <taxon>Sar</taxon>
        <taxon>Alveolata</taxon>
        <taxon>Dinophyceae</taxon>
        <taxon>Suessiales</taxon>
        <taxon>Suessiaceae</taxon>
        <taxon>Polarella</taxon>
    </lineage>
</organism>
<gene>
    <name evidence="10" type="ORF">PGLA1383_LOCUS39085</name>
</gene>
<keyword evidence="11" id="KW-1185">Reference proteome</keyword>
<dbReference type="InterPro" id="IPR017853">
    <property type="entry name" value="GH"/>
</dbReference>
<evidence type="ECO:0000259" key="9">
    <source>
        <dbReference type="Pfam" id="PF21365"/>
    </source>
</evidence>
<dbReference type="PANTHER" id="PTHR22762">
    <property type="entry name" value="ALPHA-GLUCOSIDASE"/>
    <property type="match status" value="1"/>
</dbReference>
<dbReference type="InterPro" id="IPR048395">
    <property type="entry name" value="Glyco_hydro_31_C"/>
</dbReference>
<name>A0A813GFW8_POLGL</name>
<dbReference type="GO" id="GO:0090599">
    <property type="term" value="F:alpha-glucosidase activity"/>
    <property type="evidence" value="ECO:0007669"/>
    <property type="project" value="TreeGrafter"/>
</dbReference>
<keyword evidence="6 7" id="KW-0326">Glycosidase</keyword>
<accession>A0A813GFW8</accession>
<comment type="pathway">
    <text evidence="1">Glycan metabolism.</text>
</comment>
<dbReference type="OrthoDB" id="440381at2759"/>
<feature type="domain" description="Glycoside hydrolase family 31 TIM barrel" evidence="8">
    <location>
        <begin position="3"/>
        <end position="261"/>
    </location>
</feature>
<dbReference type="InterPro" id="IPR000322">
    <property type="entry name" value="Glyco_hydro_31_TIM"/>
</dbReference>
<sequence length="505" mass="57792">ASKRHLVTIVDPHIKKCAGYDVYNKIKNHDYFTKTKDGGLYDGWCWPGTSSYPDFCNPAVRGLWATFFKMDYYPHNRVDLWTWNDMNEPSVFNGPEVTMPRDNLHKCSSNSYGVEHRDVHNVYGFYHHMATVEGHLLRAPNVRPFVLTRSFFAGSHRLGAIWTGDNMAKWEHLAISVPMLVSLCMCGTSFVGSDVPGFFYDAEPELFKRWHQLGIWYPFYRGHAHLETKRREPWMLGEEITQNVREQVTARYQMLPTWYTLFAKWALQGKPILRPVWYSDWLDDKARAHQNDHFLVGENILVRAITHAGQSNLNVYLPKGRWFDFWDPKASQLDGGREHTVAVSASHVPAYVRDGHILAKKMRRRRSTGAMAADPYTLVVYGGRAKGDLYVDDGQSHDFKKGAFIYDEMEFDGKVLESKPGQALHVVGAAKGLPAVPKRYLRVERVTFVGLEQEVRAARLVQTGMAAVEDLFVTSEGTTKDNKYVVTIKKPMCLLGSSWKLELSF</sequence>
<feature type="domain" description="Glycosyl hydrolase family 31 C-terminal" evidence="9">
    <location>
        <begin position="269"/>
        <end position="358"/>
    </location>
</feature>
<dbReference type="Pfam" id="PF21365">
    <property type="entry name" value="Glyco_hydro_31_3rd"/>
    <property type="match status" value="1"/>
</dbReference>
<protein>
    <submittedName>
        <fullName evidence="10">Uncharacterized protein</fullName>
    </submittedName>
</protein>
<evidence type="ECO:0000256" key="3">
    <source>
        <dbReference type="ARBA" id="ARBA00022729"/>
    </source>
</evidence>
<evidence type="ECO:0000313" key="10">
    <source>
        <dbReference type="EMBL" id="CAE8621566.1"/>
    </source>
</evidence>
<reference evidence="10" key="1">
    <citation type="submission" date="2021-02" db="EMBL/GenBank/DDBJ databases">
        <authorList>
            <person name="Dougan E. K."/>
            <person name="Rhodes N."/>
            <person name="Thang M."/>
            <person name="Chan C."/>
        </authorList>
    </citation>
    <scope>NUCLEOTIDE SEQUENCE</scope>
</reference>
<proteinExistence type="inferred from homology"/>
<dbReference type="AlphaFoldDB" id="A0A813GFW8"/>
<evidence type="ECO:0000259" key="8">
    <source>
        <dbReference type="Pfam" id="PF01055"/>
    </source>
</evidence>
<dbReference type="GO" id="GO:0006491">
    <property type="term" value="P:N-glycan processing"/>
    <property type="evidence" value="ECO:0007669"/>
    <property type="project" value="TreeGrafter"/>
</dbReference>
<evidence type="ECO:0000256" key="4">
    <source>
        <dbReference type="ARBA" id="ARBA00022801"/>
    </source>
</evidence>
<feature type="non-terminal residue" evidence="10">
    <location>
        <position position="505"/>
    </location>
</feature>
<evidence type="ECO:0000256" key="6">
    <source>
        <dbReference type="ARBA" id="ARBA00023295"/>
    </source>
</evidence>
<evidence type="ECO:0000313" key="11">
    <source>
        <dbReference type="Proteomes" id="UP000654075"/>
    </source>
</evidence>
<comment type="caution">
    <text evidence="10">The sequence shown here is derived from an EMBL/GenBank/DDBJ whole genome shotgun (WGS) entry which is preliminary data.</text>
</comment>
<dbReference type="Pfam" id="PF01055">
    <property type="entry name" value="Glyco_hydro_31_2nd"/>
    <property type="match status" value="1"/>
</dbReference>
<dbReference type="SUPFAM" id="SSF51445">
    <property type="entry name" value="(Trans)glycosidases"/>
    <property type="match status" value="1"/>
</dbReference>
<evidence type="ECO:0000256" key="5">
    <source>
        <dbReference type="ARBA" id="ARBA00023180"/>
    </source>
</evidence>
<dbReference type="Gene3D" id="3.20.20.80">
    <property type="entry name" value="Glycosidases"/>
    <property type="match status" value="1"/>
</dbReference>
<dbReference type="PANTHER" id="PTHR22762:SF54">
    <property type="entry name" value="BCDNA.GH04962"/>
    <property type="match status" value="1"/>
</dbReference>
<keyword evidence="4 7" id="KW-0378">Hydrolase</keyword>